<evidence type="ECO:0000313" key="2">
    <source>
        <dbReference type="EMBL" id="PUU75613.1"/>
    </source>
</evidence>
<evidence type="ECO:0000313" key="3">
    <source>
        <dbReference type="Proteomes" id="UP000244722"/>
    </source>
</evidence>
<dbReference type="InterPro" id="IPR001345">
    <property type="entry name" value="PG/BPGM_mutase_AS"/>
</dbReference>
<feature type="region of interest" description="Disordered" evidence="1">
    <location>
        <begin position="197"/>
        <end position="221"/>
    </location>
</feature>
<dbReference type="PANTHER" id="PTHR48100:SF54">
    <property type="entry name" value="PHOSPHATASE SPAC5H10.03-RELATED"/>
    <property type="match status" value="1"/>
</dbReference>
<dbReference type="AlphaFoldDB" id="A0A2T6ZJF9"/>
<dbReference type="CDD" id="cd07067">
    <property type="entry name" value="HP_PGM_like"/>
    <property type="match status" value="1"/>
</dbReference>
<protein>
    <submittedName>
        <fullName evidence="2">Histidine phosphatase superfamily</fullName>
    </submittedName>
</protein>
<sequence length="221" mass="25126">MAPRIITLVRHGQAHHNLNQNYHLHDPYLTPLGEAQCHKLSKEFPSEPLVDLLVSSPLKRTIQTALLGFKKQAESGAKIELLAEIQEADGFPCDTGSSRDDLEKEELFQGLDFSGLPDDWTLKKGKWAPDPHSVGERARIARKWLKSRSESHVVVVLHGNFLHYLTEDWADYDNLQGTGWRNTEFRSYVFAEGDEDNASVIETDESKEKRKGVKNHQEGQR</sequence>
<dbReference type="InterPro" id="IPR029033">
    <property type="entry name" value="His_PPase_superfam"/>
</dbReference>
<name>A0A2T6ZJF9_TUBBO</name>
<accession>A0A2T6ZJF9</accession>
<dbReference type="Proteomes" id="UP000244722">
    <property type="component" value="Unassembled WGS sequence"/>
</dbReference>
<evidence type="ECO:0000256" key="1">
    <source>
        <dbReference type="SAM" id="MobiDB-lite"/>
    </source>
</evidence>
<dbReference type="PROSITE" id="PS00175">
    <property type="entry name" value="PG_MUTASE"/>
    <property type="match status" value="1"/>
</dbReference>
<dbReference type="InterPro" id="IPR013078">
    <property type="entry name" value="His_Pase_superF_clade-1"/>
</dbReference>
<proteinExistence type="predicted"/>
<comment type="caution">
    <text evidence="2">The sequence shown here is derived from an EMBL/GenBank/DDBJ whole genome shotgun (WGS) entry which is preliminary data.</text>
</comment>
<organism evidence="2 3">
    <name type="scientific">Tuber borchii</name>
    <name type="common">White truffle</name>
    <dbReference type="NCBI Taxonomy" id="42251"/>
    <lineage>
        <taxon>Eukaryota</taxon>
        <taxon>Fungi</taxon>
        <taxon>Dikarya</taxon>
        <taxon>Ascomycota</taxon>
        <taxon>Pezizomycotina</taxon>
        <taxon>Pezizomycetes</taxon>
        <taxon>Pezizales</taxon>
        <taxon>Tuberaceae</taxon>
        <taxon>Tuber</taxon>
    </lineage>
</organism>
<keyword evidence="3" id="KW-1185">Reference proteome</keyword>
<dbReference type="PANTHER" id="PTHR48100">
    <property type="entry name" value="BROAD-SPECIFICITY PHOSPHATASE YOR283W-RELATED"/>
    <property type="match status" value="1"/>
</dbReference>
<dbReference type="Gene3D" id="3.40.50.1240">
    <property type="entry name" value="Phosphoglycerate mutase-like"/>
    <property type="match status" value="1"/>
</dbReference>
<dbReference type="SUPFAM" id="SSF53254">
    <property type="entry name" value="Phosphoglycerate mutase-like"/>
    <property type="match status" value="1"/>
</dbReference>
<dbReference type="EMBL" id="NESQ01000222">
    <property type="protein sequence ID" value="PUU75613.1"/>
    <property type="molecule type" value="Genomic_DNA"/>
</dbReference>
<dbReference type="GO" id="GO:0016791">
    <property type="term" value="F:phosphatase activity"/>
    <property type="evidence" value="ECO:0007669"/>
    <property type="project" value="TreeGrafter"/>
</dbReference>
<reference evidence="2 3" key="1">
    <citation type="submission" date="2017-04" db="EMBL/GenBank/DDBJ databases">
        <title>Draft genome sequence of Tuber borchii Vittad., a whitish edible truffle.</title>
        <authorList>
            <consortium name="DOE Joint Genome Institute"/>
            <person name="Murat C."/>
            <person name="Kuo A."/>
            <person name="Barry K.W."/>
            <person name="Clum A."/>
            <person name="Dockter R.B."/>
            <person name="Fauchery L."/>
            <person name="Iotti M."/>
            <person name="Kohler A."/>
            <person name="Labutti K."/>
            <person name="Lindquist E.A."/>
            <person name="Lipzen A."/>
            <person name="Ohm R.A."/>
            <person name="Wang M."/>
            <person name="Grigoriev I.V."/>
            <person name="Zambonelli A."/>
            <person name="Martin F.M."/>
        </authorList>
    </citation>
    <scope>NUCLEOTIDE SEQUENCE [LARGE SCALE GENOMIC DNA]</scope>
    <source>
        <strain evidence="2 3">Tbo3840</strain>
    </source>
</reference>
<dbReference type="OrthoDB" id="496981at2759"/>
<gene>
    <name evidence="2" type="ORF">B9Z19DRAFT_1089957</name>
</gene>
<dbReference type="Pfam" id="PF00300">
    <property type="entry name" value="His_Phos_1"/>
    <property type="match status" value="1"/>
</dbReference>
<dbReference type="InterPro" id="IPR050275">
    <property type="entry name" value="PGM_Phosphatase"/>
</dbReference>
<dbReference type="SMART" id="SM00855">
    <property type="entry name" value="PGAM"/>
    <property type="match status" value="1"/>
</dbReference>
<dbReference type="GO" id="GO:0005737">
    <property type="term" value="C:cytoplasm"/>
    <property type="evidence" value="ECO:0007669"/>
    <property type="project" value="TreeGrafter"/>
</dbReference>